<dbReference type="PANTHER" id="PTHR31605:SF0">
    <property type="entry name" value="GLYCEROL-3-PHOSPHATE O-ACYLTRANSFERASE 1"/>
    <property type="match status" value="1"/>
</dbReference>
<dbReference type="SUPFAM" id="SSF69593">
    <property type="entry name" value="Glycerol-3-phosphate (1)-acyltransferase"/>
    <property type="match status" value="1"/>
</dbReference>
<feature type="domain" description="Phospholipid/glycerol acyltransferase" evidence="3">
    <location>
        <begin position="45"/>
        <end position="171"/>
    </location>
</feature>
<organism evidence="4 5">
    <name type="scientific">Enhygromyxa salina</name>
    <dbReference type="NCBI Taxonomy" id="215803"/>
    <lineage>
        <taxon>Bacteria</taxon>
        <taxon>Pseudomonadati</taxon>
        <taxon>Myxococcota</taxon>
        <taxon>Polyangia</taxon>
        <taxon>Nannocystales</taxon>
        <taxon>Nannocystaceae</taxon>
        <taxon>Enhygromyxa</taxon>
    </lineage>
</organism>
<name>A0A0C2A6I1_9BACT</name>
<evidence type="ECO:0000256" key="2">
    <source>
        <dbReference type="SAM" id="Phobius"/>
    </source>
</evidence>
<keyword evidence="2" id="KW-0472">Membrane</keyword>
<feature type="region of interest" description="Disordered" evidence="1">
    <location>
        <begin position="455"/>
        <end position="493"/>
    </location>
</feature>
<proteinExistence type="predicted"/>
<dbReference type="EMBL" id="JMCC02000007">
    <property type="protein sequence ID" value="KIG18988.1"/>
    <property type="molecule type" value="Genomic_DNA"/>
</dbReference>
<accession>A0A0C2A6I1</accession>
<dbReference type="SMART" id="SM00563">
    <property type="entry name" value="PlsC"/>
    <property type="match status" value="1"/>
</dbReference>
<keyword evidence="2" id="KW-0812">Transmembrane</keyword>
<dbReference type="Pfam" id="PF01553">
    <property type="entry name" value="Acyltransferase"/>
    <property type="match status" value="1"/>
</dbReference>
<dbReference type="RefSeq" id="WP_146657962.1">
    <property type="nucleotide sequence ID" value="NZ_JMCC02000007.1"/>
</dbReference>
<comment type="caution">
    <text evidence="4">The sequence shown here is derived from an EMBL/GenBank/DDBJ whole genome shotgun (WGS) entry which is preliminary data.</text>
</comment>
<dbReference type="InterPro" id="IPR002123">
    <property type="entry name" value="Plipid/glycerol_acylTrfase"/>
</dbReference>
<dbReference type="CDD" id="cd07992">
    <property type="entry name" value="LPLAT_AAK14816-like"/>
    <property type="match status" value="1"/>
</dbReference>
<feature type="compositionally biased region" description="Basic and acidic residues" evidence="1">
    <location>
        <begin position="464"/>
        <end position="480"/>
    </location>
</feature>
<dbReference type="InterPro" id="IPR052744">
    <property type="entry name" value="GPAT/DAPAT"/>
</dbReference>
<evidence type="ECO:0000313" key="4">
    <source>
        <dbReference type="EMBL" id="KIG18988.1"/>
    </source>
</evidence>
<feature type="compositionally biased region" description="Polar residues" evidence="1">
    <location>
        <begin position="481"/>
        <end position="493"/>
    </location>
</feature>
<dbReference type="GO" id="GO:0016287">
    <property type="term" value="F:glycerone-phosphate O-acyltransferase activity"/>
    <property type="evidence" value="ECO:0007669"/>
    <property type="project" value="TreeGrafter"/>
</dbReference>
<feature type="transmembrane region" description="Helical" evidence="2">
    <location>
        <begin position="391"/>
        <end position="412"/>
    </location>
</feature>
<dbReference type="AlphaFoldDB" id="A0A0C2A6I1"/>
<gene>
    <name evidence="4" type="ORF">DB30_06599</name>
</gene>
<evidence type="ECO:0000259" key="3">
    <source>
        <dbReference type="SMART" id="SM00563"/>
    </source>
</evidence>
<reference evidence="4 5" key="1">
    <citation type="submission" date="2014-12" db="EMBL/GenBank/DDBJ databases">
        <title>Genome assembly of Enhygromyxa salina DSM 15201.</title>
        <authorList>
            <person name="Sharma G."/>
            <person name="Subramanian S."/>
        </authorList>
    </citation>
    <scope>NUCLEOTIDE SEQUENCE [LARGE SCALE GENOMIC DNA]</scope>
    <source>
        <strain evidence="4 5">DSM 15201</strain>
    </source>
</reference>
<protein>
    <submittedName>
        <fullName evidence="4">1-acyl-sn-glycerol-3-phosphate acyltransferase</fullName>
    </submittedName>
</protein>
<keyword evidence="2" id="KW-1133">Transmembrane helix</keyword>
<feature type="transmembrane region" description="Helical" evidence="2">
    <location>
        <begin position="363"/>
        <end position="385"/>
    </location>
</feature>
<evidence type="ECO:0000256" key="1">
    <source>
        <dbReference type="SAM" id="MobiDB-lite"/>
    </source>
</evidence>
<evidence type="ECO:0000313" key="5">
    <source>
        <dbReference type="Proteomes" id="UP000031599"/>
    </source>
</evidence>
<dbReference type="PANTHER" id="PTHR31605">
    <property type="entry name" value="GLYCEROL-3-PHOSPHATE O-ACYLTRANSFERASE 1"/>
    <property type="match status" value="1"/>
</dbReference>
<keyword evidence="4" id="KW-0012">Acyltransferase</keyword>
<dbReference type="GO" id="GO:0004366">
    <property type="term" value="F:glycerol-3-phosphate O-acyltransferase activity"/>
    <property type="evidence" value="ECO:0007669"/>
    <property type="project" value="TreeGrafter"/>
</dbReference>
<dbReference type="Proteomes" id="UP000031599">
    <property type="component" value="Unassembled WGS sequence"/>
</dbReference>
<dbReference type="GO" id="GO:0008654">
    <property type="term" value="P:phospholipid biosynthetic process"/>
    <property type="evidence" value="ECO:0007669"/>
    <property type="project" value="TreeGrafter"/>
</dbReference>
<feature type="transmembrane region" description="Helical" evidence="2">
    <location>
        <begin position="320"/>
        <end position="351"/>
    </location>
</feature>
<sequence>MVQPAPTPLYRALRMSARLSLGLFYRHIEVTGLEHLEQLEHGVPTILASTHPNSIVDPLLVGLFEQRQVTFCARDGLFRVPVFGRLLRSVGAVPIRRRSDHADGVDNDDAFAACRAVLAQGGVISIFPEGKTHARMRVEPIRTGVARIAIDAERSAGPLDVHIVPVGLNYLVREAFRSDVHVAFGPPIRVPELLDPTADPQTLVRALTERVGESMRALAVHVEREEDERLIAQVTAIIVGIRDAEGLDGEGQSPAERTALARRVIDAYRWLEDHDPIRCARLRTRVMRYLDERRSLGIGGVQTALQGRRERRHGREDHSILGPIALLLGAPLAALGVATSILPFLIVRLLLLIGRPTTYRIALTKLLGGTVLFGGWFALLTWAALEAVGPGAAAFVGLMLMPLTVFTHRYLIDLRLYRFGLRKNLRRMVQRRRFARLRNERDRLTHELAQLRHAYLAQLPKPQPDPKPDPNPDPEPEPKQAQKSSGTSPSPNR</sequence>
<keyword evidence="4" id="KW-0808">Transferase</keyword>